<feature type="region of interest" description="Disordered" evidence="1">
    <location>
        <begin position="1"/>
        <end position="23"/>
    </location>
</feature>
<dbReference type="OrthoDB" id="290460at2"/>
<accession>A0A517NEE0</accession>
<sequence length="65" mass="7418">MNTSEESSESDQAGAPVNPSWQHPLGSKVIRFTDLARCGQEIWIEHEGQLYRLRQTRHGKLVLTK</sequence>
<keyword evidence="3" id="KW-1185">Reference proteome</keyword>
<gene>
    <name evidence="2" type="ORF">K227x_38910</name>
</gene>
<reference evidence="2 3" key="1">
    <citation type="submission" date="2019-02" db="EMBL/GenBank/DDBJ databases">
        <title>Deep-cultivation of Planctomycetes and their phenomic and genomic characterization uncovers novel biology.</title>
        <authorList>
            <person name="Wiegand S."/>
            <person name="Jogler M."/>
            <person name="Boedeker C."/>
            <person name="Pinto D."/>
            <person name="Vollmers J."/>
            <person name="Rivas-Marin E."/>
            <person name="Kohn T."/>
            <person name="Peeters S.H."/>
            <person name="Heuer A."/>
            <person name="Rast P."/>
            <person name="Oberbeckmann S."/>
            <person name="Bunk B."/>
            <person name="Jeske O."/>
            <person name="Meyerdierks A."/>
            <person name="Storesund J.E."/>
            <person name="Kallscheuer N."/>
            <person name="Luecker S."/>
            <person name="Lage O.M."/>
            <person name="Pohl T."/>
            <person name="Merkel B.J."/>
            <person name="Hornburger P."/>
            <person name="Mueller R.-W."/>
            <person name="Bruemmer F."/>
            <person name="Labrenz M."/>
            <person name="Spormann A.M."/>
            <person name="Op den Camp H."/>
            <person name="Overmann J."/>
            <person name="Amann R."/>
            <person name="Jetten M.S.M."/>
            <person name="Mascher T."/>
            <person name="Medema M.H."/>
            <person name="Devos D.P."/>
            <person name="Kaster A.-K."/>
            <person name="Ovreas L."/>
            <person name="Rohde M."/>
            <person name="Galperin M.Y."/>
            <person name="Jogler C."/>
        </authorList>
    </citation>
    <scope>NUCLEOTIDE SEQUENCE [LARGE SCALE GENOMIC DNA]</scope>
    <source>
        <strain evidence="2 3">K22_7</strain>
    </source>
</reference>
<dbReference type="KEGG" id="rlc:K227x_38910"/>
<dbReference type="InterPro" id="IPR019600">
    <property type="entry name" value="Hemin_uptake_protein_HemP"/>
</dbReference>
<protein>
    <recommendedName>
        <fullName evidence="4">Hemin uptake protein hemP</fullName>
    </recommendedName>
</protein>
<evidence type="ECO:0008006" key="4">
    <source>
        <dbReference type="Google" id="ProtNLM"/>
    </source>
</evidence>
<proteinExistence type="predicted"/>
<dbReference type="Proteomes" id="UP000318538">
    <property type="component" value="Chromosome"/>
</dbReference>
<dbReference type="EMBL" id="CP036525">
    <property type="protein sequence ID" value="QDT05491.1"/>
    <property type="molecule type" value="Genomic_DNA"/>
</dbReference>
<dbReference type="AlphaFoldDB" id="A0A517NEE0"/>
<evidence type="ECO:0000313" key="3">
    <source>
        <dbReference type="Proteomes" id="UP000318538"/>
    </source>
</evidence>
<dbReference type="Pfam" id="PF10636">
    <property type="entry name" value="hemP"/>
    <property type="match status" value="1"/>
</dbReference>
<dbReference type="RefSeq" id="WP_145171640.1">
    <property type="nucleotide sequence ID" value="NZ_CP036525.1"/>
</dbReference>
<name>A0A517NEE0_9BACT</name>
<evidence type="ECO:0000256" key="1">
    <source>
        <dbReference type="SAM" id="MobiDB-lite"/>
    </source>
</evidence>
<dbReference type="Gene3D" id="2.10.70.10">
    <property type="entry name" value="Complement Module, domain 1"/>
    <property type="match status" value="1"/>
</dbReference>
<organism evidence="2 3">
    <name type="scientific">Rubripirellula lacrimiformis</name>
    <dbReference type="NCBI Taxonomy" id="1930273"/>
    <lineage>
        <taxon>Bacteria</taxon>
        <taxon>Pseudomonadati</taxon>
        <taxon>Planctomycetota</taxon>
        <taxon>Planctomycetia</taxon>
        <taxon>Pirellulales</taxon>
        <taxon>Pirellulaceae</taxon>
        <taxon>Rubripirellula</taxon>
    </lineage>
</organism>
<evidence type="ECO:0000313" key="2">
    <source>
        <dbReference type="EMBL" id="QDT05491.1"/>
    </source>
</evidence>